<evidence type="ECO:0000313" key="2">
    <source>
        <dbReference type="EMBL" id="MBB6097346.1"/>
    </source>
</evidence>
<dbReference type="SUPFAM" id="SSF158682">
    <property type="entry name" value="TerB-like"/>
    <property type="match status" value="1"/>
</dbReference>
<dbReference type="Proteomes" id="UP000569951">
    <property type="component" value="Unassembled WGS sequence"/>
</dbReference>
<evidence type="ECO:0000259" key="1">
    <source>
        <dbReference type="Pfam" id="PF05099"/>
    </source>
</evidence>
<protein>
    <submittedName>
        <fullName evidence="2">Tellurite resistance protein TerB</fullName>
    </submittedName>
</protein>
<dbReference type="CDD" id="cd07176">
    <property type="entry name" value="terB"/>
    <property type="match status" value="1"/>
</dbReference>
<evidence type="ECO:0000313" key="3">
    <source>
        <dbReference type="Proteomes" id="UP000569951"/>
    </source>
</evidence>
<keyword evidence="3" id="KW-1185">Reference proteome</keyword>
<accession>A0A841HWP6</accession>
<dbReference type="Pfam" id="PF05099">
    <property type="entry name" value="TerB"/>
    <property type="match status" value="1"/>
</dbReference>
<dbReference type="InterPro" id="IPR029024">
    <property type="entry name" value="TerB-like"/>
</dbReference>
<comment type="caution">
    <text evidence="2">The sequence shown here is derived from an EMBL/GenBank/DDBJ whole genome shotgun (WGS) entry which is preliminary data.</text>
</comment>
<reference evidence="2 3" key="1">
    <citation type="submission" date="2020-08" db="EMBL/GenBank/DDBJ databases">
        <title>Genomic Encyclopedia of Type Strains, Phase IV (KMG-IV): sequencing the most valuable type-strain genomes for metagenomic binning, comparative biology and taxonomic classification.</title>
        <authorList>
            <person name="Goeker M."/>
        </authorList>
    </citation>
    <scope>NUCLEOTIDE SEQUENCE [LARGE SCALE GENOMIC DNA]</scope>
    <source>
        <strain evidence="2 3">DSM 21458</strain>
    </source>
</reference>
<dbReference type="InterPro" id="IPR007791">
    <property type="entry name" value="DjlA_N"/>
</dbReference>
<dbReference type="EMBL" id="JACHHG010000002">
    <property type="protein sequence ID" value="MBB6097346.1"/>
    <property type="molecule type" value="Genomic_DNA"/>
</dbReference>
<feature type="domain" description="Co-chaperone DjlA N-terminal" evidence="1">
    <location>
        <begin position="32"/>
        <end position="149"/>
    </location>
</feature>
<dbReference type="Gene3D" id="1.10.3680.10">
    <property type="entry name" value="TerB-like"/>
    <property type="match status" value="1"/>
</dbReference>
<gene>
    <name evidence="2" type="ORF">HNR42_000760</name>
</gene>
<dbReference type="RefSeq" id="WP_183984653.1">
    <property type="nucleotide sequence ID" value="NZ_JACHHG010000002.1"/>
</dbReference>
<name>A0A841HWP6_9DEIO</name>
<proteinExistence type="predicted"/>
<sequence length="151" mass="16640">MSLWNNLKQSVSQLSGSLQTSVAKFRNQDFAHASMAMCALIAAADGNIDPQERSRTASLIMSNDALRVFPADELRQKFDLYCDKLVKDYDFGRIEAIQAVSKLRSKPDQARAVLQVGIVIGGADGHFDERERAVVREVCHAVGINPAEFSL</sequence>
<dbReference type="AlphaFoldDB" id="A0A841HWP6"/>
<organism evidence="2 3">
    <name type="scientific">Deinobacterium chartae</name>
    <dbReference type="NCBI Taxonomy" id="521158"/>
    <lineage>
        <taxon>Bacteria</taxon>
        <taxon>Thermotogati</taxon>
        <taxon>Deinococcota</taxon>
        <taxon>Deinococci</taxon>
        <taxon>Deinococcales</taxon>
        <taxon>Deinococcaceae</taxon>
        <taxon>Deinobacterium</taxon>
    </lineage>
</organism>